<dbReference type="InterPro" id="IPR050908">
    <property type="entry name" value="SmbC-like"/>
</dbReference>
<dbReference type="PANTHER" id="PTHR40055:SF1">
    <property type="entry name" value="TRANSCRIPTIONAL REGULATOR YGIV-RELATED"/>
    <property type="match status" value="1"/>
</dbReference>
<comment type="caution">
    <text evidence="2">The sequence shown here is derived from an EMBL/GenBank/DDBJ whole genome shotgun (WGS) entry which is preliminary data.</text>
</comment>
<keyword evidence="3" id="KW-1185">Reference proteome</keyword>
<dbReference type="PANTHER" id="PTHR40055">
    <property type="entry name" value="TRANSCRIPTIONAL REGULATOR YGIV-RELATED"/>
    <property type="match status" value="1"/>
</dbReference>
<dbReference type="EMBL" id="MPZV01000002">
    <property type="protein sequence ID" value="OOY24322.1"/>
    <property type="molecule type" value="Genomic_DNA"/>
</dbReference>
<organism evidence="2 3">
    <name type="scientific">Thioclava sediminum</name>
    <dbReference type="NCBI Taxonomy" id="1915319"/>
    <lineage>
        <taxon>Bacteria</taxon>
        <taxon>Pseudomonadati</taxon>
        <taxon>Pseudomonadota</taxon>
        <taxon>Alphaproteobacteria</taxon>
        <taxon>Rhodobacterales</taxon>
        <taxon>Paracoccaceae</taxon>
        <taxon>Thioclava</taxon>
    </lineage>
</organism>
<protein>
    <recommendedName>
        <fullName evidence="1">AraC effector-binding domain-containing protein</fullName>
    </recommendedName>
</protein>
<proteinExistence type="predicted"/>
<sequence length="155" mass="17400">MAYEVEIKEMPAVRLAGLAHKGPYPSVGPVFQKLVSLIPEPSWAEVEHAAMIGHDNPRKVPAEELRSHACFAVGEGFVIFPPLAEIRYPAGKYAVVTVKGPYEQLPDAYRWLDEDWFPASGMEHRDLVAYEVYLNDPMNTKPEDLLTEIRLPLQG</sequence>
<dbReference type="InterPro" id="IPR029442">
    <property type="entry name" value="GyrI-like"/>
</dbReference>
<dbReference type="Pfam" id="PF06445">
    <property type="entry name" value="GyrI-like"/>
    <property type="match status" value="1"/>
</dbReference>
<feature type="domain" description="AraC effector-binding" evidence="1">
    <location>
        <begin position="3"/>
        <end position="154"/>
    </location>
</feature>
<dbReference type="Gene3D" id="3.20.80.10">
    <property type="entry name" value="Regulatory factor, effector binding domain"/>
    <property type="match status" value="1"/>
</dbReference>
<name>A0ABX3MXB3_9RHOB</name>
<dbReference type="SUPFAM" id="SSF55136">
    <property type="entry name" value="Probable bacterial effector-binding domain"/>
    <property type="match status" value="1"/>
</dbReference>
<evidence type="ECO:0000259" key="1">
    <source>
        <dbReference type="SMART" id="SM00871"/>
    </source>
</evidence>
<dbReference type="InterPro" id="IPR010499">
    <property type="entry name" value="AraC_E-bd"/>
</dbReference>
<reference evidence="2 3" key="1">
    <citation type="submission" date="2016-11" db="EMBL/GenBank/DDBJ databases">
        <title>A multilocus sequence analysis scheme for characterization of bacteria in the genus Thioclava.</title>
        <authorList>
            <person name="Liu Y."/>
            <person name="Shao Z."/>
        </authorList>
    </citation>
    <scope>NUCLEOTIDE SEQUENCE [LARGE SCALE GENOMIC DNA]</scope>
    <source>
        <strain evidence="2 3">TAW-CT134</strain>
    </source>
</reference>
<gene>
    <name evidence="2" type="ORF">BMI91_09715</name>
</gene>
<dbReference type="SMART" id="SM00871">
    <property type="entry name" value="AraC_E_bind"/>
    <property type="match status" value="1"/>
</dbReference>
<evidence type="ECO:0000313" key="3">
    <source>
        <dbReference type="Proteomes" id="UP000190787"/>
    </source>
</evidence>
<dbReference type="InterPro" id="IPR011256">
    <property type="entry name" value="Reg_factor_effector_dom_sf"/>
</dbReference>
<dbReference type="Proteomes" id="UP000190787">
    <property type="component" value="Unassembled WGS sequence"/>
</dbReference>
<evidence type="ECO:0000313" key="2">
    <source>
        <dbReference type="EMBL" id="OOY24322.1"/>
    </source>
</evidence>
<accession>A0ABX3MXB3</accession>